<proteinExistence type="predicted"/>
<organism evidence="3 4">
    <name type="scientific">Chitiniphilus eburneus</name>
    <dbReference type="NCBI Taxonomy" id="2571148"/>
    <lineage>
        <taxon>Bacteria</taxon>
        <taxon>Pseudomonadati</taxon>
        <taxon>Pseudomonadota</taxon>
        <taxon>Betaproteobacteria</taxon>
        <taxon>Neisseriales</taxon>
        <taxon>Chitinibacteraceae</taxon>
        <taxon>Chitiniphilus</taxon>
    </lineage>
</organism>
<comment type="caution">
    <text evidence="3">The sequence shown here is derived from an EMBL/GenBank/DDBJ whole genome shotgun (WGS) entry which is preliminary data.</text>
</comment>
<evidence type="ECO:0000256" key="1">
    <source>
        <dbReference type="SAM" id="MobiDB-lite"/>
    </source>
</evidence>
<evidence type="ECO:0000313" key="3">
    <source>
        <dbReference type="EMBL" id="TJZ61762.1"/>
    </source>
</evidence>
<reference evidence="3 4" key="1">
    <citation type="submission" date="2019-04" db="EMBL/GenBank/DDBJ databases">
        <title>Chitiniphilus eburnea sp. nov., a novel chitinolytic bacterium isolated from aquaculture sludge.</title>
        <authorList>
            <person name="Sheng M."/>
        </authorList>
    </citation>
    <scope>NUCLEOTIDE SEQUENCE [LARGE SCALE GENOMIC DNA]</scope>
    <source>
        <strain evidence="3 4">HX-2-15</strain>
    </source>
</reference>
<dbReference type="OrthoDB" id="237820at2"/>
<dbReference type="Pfam" id="PF09937">
    <property type="entry name" value="DUF2169"/>
    <property type="match status" value="1"/>
</dbReference>
<accession>A0A4U0P502</accession>
<gene>
    <name evidence="3" type="ORF">FAZ21_19985</name>
</gene>
<dbReference type="InterPro" id="IPR018683">
    <property type="entry name" value="DUF2169"/>
</dbReference>
<dbReference type="Proteomes" id="UP000310016">
    <property type="component" value="Unassembled WGS sequence"/>
</dbReference>
<name>A0A4U0P502_9NEIS</name>
<dbReference type="AlphaFoldDB" id="A0A4U0P502"/>
<feature type="domain" description="DUF2169" evidence="2">
    <location>
        <begin position="20"/>
        <end position="305"/>
    </location>
</feature>
<feature type="region of interest" description="Disordered" evidence="1">
    <location>
        <begin position="403"/>
        <end position="426"/>
    </location>
</feature>
<evidence type="ECO:0000313" key="4">
    <source>
        <dbReference type="Proteomes" id="UP000310016"/>
    </source>
</evidence>
<sequence>MKTIKPLTLGILHRPYSIGGRQRFAVTALGFFRLGADNPRFLMENLQWPLALPALPPMQPLDEAWPKPRGEVLLGGAAFAPGGVPVPRMDVRLACAGVDKTLRVLGDRDWYYGLVPWLNIGDPAPFARMPLGWDRAFGGDGHPANPLGQGYRPNPVAGFVGQNRAAMPNLEYPDQPVRGHLRKLEPAGFGPLDVRWTPRVKQSGTYDANWLQREAPGLAGDVAPDFFMRAPLDQRLPGYLLGGEAYRLEGLHPDHPVIEGRLPALTARGFVQRAGQTPDQAEAVPLACDTAWFFPEHLLGLMVWHGDVASTDVDGLDIVAVMVGYEAAHDTRSLDDYRQVLALRSNLETAALYALDESQLAASFPPALAAHHAVQDAAERAAEQARRQAIVAEADAEFWAESGMPRPADHQPPKAPEPPLPGPTKRQLADSDFNLAAMDAATKALIAQTEAQAATMRAELAAAQAELPPPPAIDPLAEREAVYARACVPAVDLLPAVAAATPLVDADALALTGAMEAAIAA</sequence>
<feature type="non-terminal residue" evidence="3">
    <location>
        <position position="521"/>
    </location>
</feature>
<dbReference type="RefSeq" id="WP_136775185.1">
    <property type="nucleotide sequence ID" value="NZ_SUMF01000074.1"/>
</dbReference>
<dbReference type="EMBL" id="SUMF01000074">
    <property type="protein sequence ID" value="TJZ61762.1"/>
    <property type="molecule type" value="Genomic_DNA"/>
</dbReference>
<keyword evidence="4" id="KW-1185">Reference proteome</keyword>
<feature type="compositionally biased region" description="Pro residues" evidence="1">
    <location>
        <begin position="413"/>
        <end position="422"/>
    </location>
</feature>
<evidence type="ECO:0000259" key="2">
    <source>
        <dbReference type="Pfam" id="PF09937"/>
    </source>
</evidence>
<protein>
    <submittedName>
        <fullName evidence="3">DUF2169 domain-containing protein</fullName>
    </submittedName>
</protein>